<sequence>MFRHFKWNLVAWLFLFLPRLMQGQEGVTNAFDDLERQGTVENEEYCEMRQVASSDEMEMLIQENPVTGYFCFTEDRMHDIRMTDAIPQRWIDRPAALRTKLSGDCSPGEFYTWQVGVFAPYKTLSDVSVSFSDWKNEKGDKIPASAFRCFNLGGTDTYGKLFKKRVDVNKGAVQALWMGGDIPTDASGVYKGFVLIQPAHALPVKIACELQIKGRMVDDKGDAQGWRKSRLRWLDSSIGNQSEPTSPYIPVRMEKHSISWLGGTMTLSDAGLPRTISTHYDSDNQLSASISNALLAKEMTFVIETQQGEENWKNGSIRVTERNRASASWTVNCRSSNFQLVCTGSFGFDGLVNYKIEVKALNDVKVKDMRLEVPYTSYATKYMMGLGHKGGFRPDSLIRWRWNTDNHQDKIWMGNVNAGLNFCFKDENYVRPLVNIYYALGKLNLPESWGNSNKGGIDIIPEENGCVLLNAYSGERLMQKGETLHYNFNMLVTPVKPLNLKELTEKHFYHSNSDVSAGYIPAALQAGANMVNVHHKKDIYPFINYPYYDDAIPDLRQFIEKAHQKELDVRLYYTTRELTVKVPELWALRSLGTEVIHDGPGPETRTLIHRSGPHEWLNKNLKTHFIPAWYNAFKEGKYAGDMDISVITTPDSRWNNYYLEGLNWMIKNLGLDGIYIDDSALDHQTMQRARRIMDADGKRRLIDMHSWNHMNRWAGYANSLHLYLELLPYVDRTWIGEGFGFYNTPDFWLVEMSGIPFGLMSETLDARNVFRGMVYGMLPRLPWSGNPVSLWKLWDEFGMKDACLRGYWDERCPVKTGNESIIATAYVKDDRALVVLANWTDLPQTAHLSFDEELLGFKPSSCLLPEIREVQWKGSLSLQKPCEIMGRGGLILLLEK</sequence>
<evidence type="ECO:0000259" key="2">
    <source>
        <dbReference type="Pfam" id="PF19543"/>
    </source>
</evidence>
<evidence type="ECO:0000313" key="4">
    <source>
        <dbReference type="Proteomes" id="UP000014140"/>
    </source>
</evidence>
<dbReference type="Proteomes" id="UP000014140">
    <property type="component" value="Unassembled WGS sequence"/>
</dbReference>
<comment type="caution">
    <text evidence="3">The sequence shown here is derived from an EMBL/GenBank/DDBJ whole genome shotgun (WGS) entry which is preliminary data.</text>
</comment>
<proteinExistence type="predicted"/>
<protein>
    <recommendedName>
        <fullName evidence="2">Glycoside hydrolase 123-like N-terminal domain-containing protein</fullName>
    </recommendedName>
</protein>
<feature type="domain" description="Glycoside hydrolase 123-like N-terminal" evidence="2">
    <location>
        <begin position="38"/>
        <end position="894"/>
    </location>
</feature>
<dbReference type="EMBL" id="ASSQ01000016">
    <property type="protein sequence ID" value="EOS16895.1"/>
    <property type="molecule type" value="Genomic_DNA"/>
</dbReference>
<dbReference type="AlphaFoldDB" id="S0GQL5"/>
<reference evidence="3 4" key="1">
    <citation type="submission" date="2013-04" db="EMBL/GenBank/DDBJ databases">
        <title>The Genome Sequence of Parabacteroides goldsteinii dnLKV18.</title>
        <authorList>
            <consortium name="The Broad Institute Genomics Platform"/>
            <consortium name="The Broad Institute Genome Sequencing Center for Infectious Disease"/>
            <person name="Earl A."/>
            <person name="Xavier R."/>
            <person name="Kuhn K."/>
            <person name="Stappenbeck T."/>
            <person name="Walker B."/>
            <person name="Young S."/>
            <person name="Zeng Q."/>
            <person name="Gargeya S."/>
            <person name="Fitzgerald M."/>
            <person name="Haas B."/>
            <person name="Abouelleil A."/>
            <person name="Allen A.W."/>
            <person name="Alvarado L."/>
            <person name="Arachchi H.M."/>
            <person name="Berlin A.M."/>
            <person name="Chapman S.B."/>
            <person name="Gainer-Dewar J."/>
            <person name="Goldberg J."/>
            <person name="Griggs A."/>
            <person name="Gujja S."/>
            <person name="Hansen M."/>
            <person name="Howarth C."/>
            <person name="Imamovic A."/>
            <person name="Ireland A."/>
            <person name="Larimer J."/>
            <person name="McCowan C."/>
            <person name="Murphy C."/>
            <person name="Pearson M."/>
            <person name="Poon T.W."/>
            <person name="Priest M."/>
            <person name="Roberts A."/>
            <person name="Saif S."/>
            <person name="Shea T."/>
            <person name="Sisk P."/>
            <person name="Sykes S."/>
            <person name="Wortman J."/>
            <person name="Nusbaum C."/>
            <person name="Birren B."/>
        </authorList>
    </citation>
    <scope>NUCLEOTIDE SEQUENCE [LARGE SCALE GENOMIC DNA]</scope>
    <source>
        <strain evidence="4">dnLKV18</strain>
    </source>
</reference>
<name>S0GQL5_9BACT</name>
<dbReference type="HOGENOM" id="CLU_297501_0_0_10"/>
<dbReference type="InterPro" id="IPR045711">
    <property type="entry name" value="GH123-like_N"/>
</dbReference>
<keyword evidence="1" id="KW-0732">Signal</keyword>
<evidence type="ECO:0000313" key="3">
    <source>
        <dbReference type="EMBL" id="EOS16895.1"/>
    </source>
</evidence>
<feature type="chain" id="PRO_5004498058" description="Glycoside hydrolase 123-like N-terminal domain-containing protein" evidence="1">
    <location>
        <begin position="24"/>
        <end position="896"/>
    </location>
</feature>
<accession>S0GQL5</accession>
<dbReference type="Pfam" id="PF19543">
    <property type="entry name" value="GH123_N"/>
    <property type="match status" value="1"/>
</dbReference>
<evidence type="ECO:0000256" key="1">
    <source>
        <dbReference type="SAM" id="SignalP"/>
    </source>
</evidence>
<organism evidence="3 4">
    <name type="scientific">Parabacteroides goldsteinii dnLKV18</name>
    <dbReference type="NCBI Taxonomy" id="1235789"/>
    <lineage>
        <taxon>Bacteria</taxon>
        <taxon>Pseudomonadati</taxon>
        <taxon>Bacteroidota</taxon>
        <taxon>Bacteroidia</taxon>
        <taxon>Bacteroidales</taxon>
        <taxon>Tannerellaceae</taxon>
        <taxon>Parabacteroides</taxon>
    </lineage>
</organism>
<dbReference type="RefSeq" id="WP_010801837.1">
    <property type="nucleotide sequence ID" value="NZ_KE159519.1"/>
</dbReference>
<dbReference type="PATRIC" id="fig|1235789.3.peg.3115"/>
<keyword evidence="4" id="KW-1185">Reference proteome</keyword>
<feature type="signal peptide" evidence="1">
    <location>
        <begin position="1"/>
        <end position="23"/>
    </location>
</feature>
<gene>
    <name evidence="3" type="ORF">C803_03119</name>
</gene>